<proteinExistence type="predicted"/>
<dbReference type="GO" id="GO:0016887">
    <property type="term" value="F:ATP hydrolysis activity"/>
    <property type="evidence" value="ECO:0007669"/>
    <property type="project" value="InterPro"/>
</dbReference>
<comment type="caution">
    <text evidence="4">The sequence shown here is derived from an EMBL/GenBank/DDBJ whole genome shotgun (WGS) entry which is preliminary data.</text>
</comment>
<feature type="domain" description="ABC transporter" evidence="3">
    <location>
        <begin position="8"/>
        <end position="250"/>
    </location>
</feature>
<dbReference type="AlphaFoldDB" id="A0A7W4VZS7"/>
<dbReference type="InterPro" id="IPR050107">
    <property type="entry name" value="ABC_carbohydrate_import_ATPase"/>
</dbReference>
<organism evidence="4 5">
    <name type="scientific">Nocardioides soli</name>
    <dbReference type="NCBI Taxonomy" id="1036020"/>
    <lineage>
        <taxon>Bacteria</taxon>
        <taxon>Bacillati</taxon>
        <taxon>Actinomycetota</taxon>
        <taxon>Actinomycetes</taxon>
        <taxon>Propionibacteriales</taxon>
        <taxon>Nocardioidaceae</taxon>
        <taxon>Nocardioides</taxon>
    </lineage>
</organism>
<evidence type="ECO:0000313" key="5">
    <source>
        <dbReference type="Proteomes" id="UP000589626"/>
    </source>
</evidence>
<protein>
    <submittedName>
        <fullName evidence="4">Simple sugar transport system ATP-binding protein</fullName>
    </submittedName>
</protein>
<dbReference type="GO" id="GO:0005524">
    <property type="term" value="F:ATP binding"/>
    <property type="evidence" value="ECO:0007669"/>
    <property type="project" value="UniProtKB-KW"/>
</dbReference>
<reference evidence="4 5" key="1">
    <citation type="submission" date="2020-08" db="EMBL/GenBank/DDBJ databases">
        <title>Sequencing the genomes of 1000 actinobacteria strains.</title>
        <authorList>
            <person name="Klenk H.-P."/>
        </authorList>
    </citation>
    <scope>NUCLEOTIDE SEQUENCE [LARGE SCALE GENOMIC DNA]</scope>
    <source>
        <strain evidence="4 5">DSM 105498</strain>
    </source>
</reference>
<sequence length="257" mass="27336">MILTEPLLEVRDLEVTFGHIQALRGASLTVGKHEIVGLVGDNGAGKSTLVKAISGVRPADSGQIYVEGAPATLGSPAASRDLGIEVVYQDLALASHLDSVENLFLGRQLRRGGVLRALGFVDRAEMRRVATETFVTLKMTVKDLSTPVGDLSGGQRQAVAVARAAHWAERLIIMDEPTAALGPVQTEQVGKMIRRVREHGLSVLVVSHDLPQVLDICDRVVVFRHGLAVASVASGDIGVRDLVDLMSGAEAADEEEL</sequence>
<keyword evidence="2 4" id="KW-0067">ATP-binding</keyword>
<dbReference type="PROSITE" id="PS50893">
    <property type="entry name" value="ABC_TRANSPORTER_2"/>
    <property type="match status" value="1"/>
</dbReference>
<dbReference type="InterPro" id="IPR003439">
    <property type="entry name" value="ABC_transporter-like_ATP-bd"/>
</dbReference>
<dbReference type="PROSITE" id="PS00211">
    <property type="entry name" value="ABC_TRANSPORTER_1"/>
    <property type="match status" value="1"/>
</dbReference>
<dbReference type="EMBL" id="JACHWR010000003">
    <property type="protein sequence ID" value="MBB3044518.1"/>
    <property type="molecule type" value="Genomic_DNA"/>
</dbReference>
<keyword evidence="4" id="KW-0762">Sugar transport</keyword>
<evidence type="ECO:0000259" key="3">
    <source>
        <dbReference type="PROSITE" id="PS50893"/>
    </source>
</evidence>
<dbReference type="RefSeq" id="WP_183594379.1">
    <property type="nucleotide sequence ID" value="NZ_JACHWR010000003.1"/>
</dbReference>
<name>A0A7W4VZS7_9ACTN</name>
<dbReference type="CDD" id="cd03216">
    <property type="entry name" value="ABC_Carb_Monos_I"/>
    <property type="match status" value="1"/>
</dbReference>
<keyword evidence="1" id="KW-0547">Nucleotide-binding</keyword>
<dbReference type="InterPro" id="IPR003593">
    <property type="entry name" value="AAA+_ATPase"/>
</dbReference>
<evidence type="ECO:0000313" key="4">
    <source>
        <dbReference type="EMBL" id="MBB3044518.1"/>
    </source>
</evidence>
<dbReference type="Gene3D" id="3.40.50.300">
    <property type="entry name" value="P-loop containing nucleotide triphosphate hydrolases"/>
    <property type="match status" value="1"/>
</dbReference>
<dbReference type="PANTHER" id="PTHR43790:SF8">
    <property type="entry name" value="SUGAR ABC TRANSPORTER ATP-BINDING PROTEIN"/>
    <property type="match status" value="1"/>
</dbReference>
<evidence type="ECO:0000256" key="2">
    <source>
        <dbReference type="ARBA" id="ARBA00022840"/>
    </source>
</evidence>
<accession>A0A7W4VZS7</accession>
<dbReference type="SUPFAM" id="SSF52540">
    <property type="entry name" value="P-loop containing nucleoside triphosphate hydrolases"/>
    <property type="match status" value="1"/>
</dbReference>
<dbReference type="SMART" id="SM00382">
    <property type="entry name" value="AAA"/>
    <property type="match status" value="1"/>
</dbReference>
<dbReference type="InterPro" id="IPR017871">
    <property type="entry name" value="ABC_transporter-like_CS"/>
</dbReference>
<evidence type="ECO:0000256" key="1">
    <source>
        <dbReference type="ARBA" id="ARBA00022741"/>
    </source>
</evidence>
<gene>
    <name evidence="4" type="ORF">FHU40_004355</name>
</gene>
<dbReference type="InterPro" id="IPR027417">
    <property type="entry name" value="P-loop_NTPase"/>
</dbReference>
<dbReference type="Pfam" id="PF00005">
    <property type="entry name" value="ABC_tran"/>
    <property type="match status" value="1"/>
</dbReference>
<dbReference type="Proteomes" id="UP000589626">
    <property type="component" value="Unassembled WGS sequence"/>
</dbReference>
<dbReference type="PANTHER" id="PTHR43790">
    <property type="entry name" value="CARBOHYDRATE TRANSPORT ATP-BINDING PROTEIN MG119-RELATED"/>
    <property type="match status" value="1"/>
</dbReference>
<keyword evidence="4" id="KW-0813">Transport</keyword>
<keyword evidence="5" id="KW-1185">Reference proteome</keyword>